<evidence type="ECO:0000256" key="2">
    <source>
        <dbReference type="ARBA" id="ARBA00022737"/>
    </source>
</evidence>
<dbReference type="SMART" id="SM00320">
    <property type="entry name" value="WD40"/>
    <property type="match status" value="11"/>
</dbReference>
<dbReference type="SUPFAM" id="SSF50978">
    <property type="entry name" value="WD40 repeat-like"/>
    <property type="match status" value="2"/>
</dbReference>
<organism evidence="5 6">
    <name type="scientific">Plasmopara halstedii</name>
    <name type="common">Downy mildew of sunflower</name>
    <dbReference type="NCBI Taxonomy" id="4781"/>
    <lineage>
        <taxon>Eukaryota</taxon>
        <taxon>Sar</taxon>
        <taxon>Stramenopiles</taxon>
        <taxon>Oomycota</taxon>
        <taxon>Peronosporomycetes</taxon>
        <taxon>Peronosporales</taxon>
        <taxon>Peronosporaceae</taxon>
        <taxon>Plasmopara</taxon>
    </lineage>
</organism>
<dbReference type="RefSeq" id="XP_024582185.1">
    <property type="nucleotide sequence ID" value="XM_024716603.1"/>
</dbReference>
<protein>
    <submittedName>
        <fullName evidence="5">Transcription initiation factor TFIID, subunit TAF5 (Also component of histone acetyltransferase SAGA)</fullName>
    </submittedName>
</protein>
<dbReference type="Pfam" id="PF00400">
    <property type="entry name" value="WD40"/>
    <property type="match status" value="2"/>
</dbReference>
<evidence type="ECO:0000313" key="5">
    <source>
        <dbReference type="EMBL" id="CEG45816.1"/>
    </source>
</evidence>
<evidence type="ECO:0000259" key="4">
    <source>
        <dbReference type="PROSITE" id="PS50222"/>
    </source>
</evidence>
<evidence type="ECO:0000256" key="3">
    <source>
        <dbReference type="PROSITE-ProRule" id="PRU00221"/>
    </source>
</evidence>
<dbReference type="InterPro" id="IPR001680">
    <property type="entry name" value="WD40_rpt"/>
</dbReference>
<dbReference type="InterPro" id="IPR036322">
    <property type="entry name" value="WD40_repeat_dom_sf"/>
</dbReference>
<dbReference type="PROSITE" id="PS50222">
    <property type="entry name" value="EF_HAND_2"/>
    <property type="match status" value="1"/>
</dbReference>
<keyword evidence="5" id="KW-0396">Initiation factor</keyword>
<evidence type="ECO:0000313" key="6">
    <source>
        <dbReference type="Proteomes" id="UP000054928"/>
    </source>
</evidence>
<dbReference type="PANTHER" id="PTHR19848">
    <property type="entry name" value="WD40 REPEAT PROTEIN"/>
    <property type="match status" value="1"/>
</dbReference>
<proteinExistence type="predicted"/>
<dbReference type="InterPro" id="IPR002048">
    <property type="entry name" value="EF_hand_dom"/>
</dbReference>
<feature type="repeat" description="WD" evidence="3">
    <location>
        <begin position="530"/>
        <end position="571"/>
    </location>
</feature>
<keyword evidence="6" id="KW-1185">Reference proteome</keyword>
<dbReference type="OrthoDB" id="189968at2759"/>
<feature type="domain" description="EF-hand" evidence="4">
    <location>
        <begin position="294"/>
        <end position="329"/>
    </location>
</feature>
<sequence length="1482" mass="163633">MDTDATAINSTRDGDALQDVDVTSLPTLQSHVVFRLRRVKDDKAPWIVEVVILLFNAQGDMLQVARGVSPADTTFFGKNNLYVTRAKSKAIDEREVAHFSVAKLHPYVEVVGCLVTYVEDEIVRSPQLNAFSLTCDLQVEDNTQSASIDDEQCTRLLDVCYDPKTVQRQSGKQPNVVILGKFFRRPGPIYQEWAFHAAKTNCCHVVIRSAVTASLVETMQSFLLDLIPDITIPNRNPLTTVAGICAALSCKELEGIKRHFPDDGLSKGDFARLLLWELMRTRPSLMQHFGRATALVGLLFEMFEQIDINGDAMVNWEEFTSFCTALGLLVTQIAQDERNRDEGQSNEDSHNTRPQDLINYRHKALSSGSASRTFPYQINKIKTLSLLKRLAVIEHKSPRILIFDLDMNFLHEFDCGEKLVAEKKGGEKQKEYLDNVEVIDAEYISSRNLLAVVTSDSFVSLWSIIDATAGTYVFNGKLMARFPVLFIKWCPLPLKRLFVAGGLAEHVQLWDLDAILQTGVSTLSLPLLLPRSHTERIAACLDLPESPYIATASFDHTITIWETQPGPEVVLGGPSAVLVVSSVLRGHQQGVLTLDFAQSLLLSSGFEYQAYCWGLSGRVLKTKLGGHHHCLMGARFVSTASNESCLAVTGDQSAHFKLWDLTRCAKGSSGNHLSIMLQTFELHTPNLCRFRMFTTTSNKQPNEPGTQARLESSASDVITGNLRLYRFSAFTPSTRALDDATLDEAAGLAPTRFVVFNAVTNVFVGAVENRITVWNANSGLKTEEPVIIRNTEVCAITFDSPRERKLFVATSDGAIRLYNPVTGALLRKEVVHDGVVTSLVFCSHANCLVSTGEDQKICLLDSPPGKLKLEILHFLEKAHTSSITCCACSMPSPFIQPARFIATGDDAGGVHVYDLHHITFKFRCANVHTREISVLHFASATPGLFISGDVSGNIFMWSTNGVRSSLAQPLLRLKMQELSPLISDPTLEVDGITAVCSTNTNETSHGSKMLYVGVESGQIFAWDLQSLPTNILMEGHAARRLAISQRHSQSEVLGQGFEASIKSAILPVILPIKSWMAHRAGVLSVQSVVYPGEFLSLGVDGVVKIWDDTAACIGHILTTSEQSAASASAWKFIRRDHLIGGDQRQLMEQIAREVMAKHERRLKRELNRQQKLEISPRTKQLDSLNSSLSLMEICSPTNKVPSSTSSQLPTASKDLTNGACALFTQVPFSIASVSSGIRQGLFGVEEARQLRYIAKNSKGLHIGAHAKRKKIAKLAPLLSLGETNRTDAMAKAKVSAVFNKEPQIVDYPSRVLTNFPLELERRAAANARVSATGFHVIDAEPSMFLREKLHDDALLKRKQEKSTQKKRLYPPDRNTRAVTLDRNVSLPKLPQPSHGEELLDCSTLIKPLNFSASDSILATASTPLKLPISSSPEKISRNIERKLNLCQQIEANVSDMKYQGKIVRNKESMKTTSTCMLKTVSE</sequence>
<name>A0A0P1AYC2_PLAHL</name>
<keyword evidence="2" id="KW-0677">Repeat</keyword>
<dbReference type="PROSITE" id="PS50082">
    <property type="entry name" value="WD_REPEATS_2"/>
    <property type="match status" value="1"/>
</dbReference>
<dbReference type="EMBL" id="CCYD01001640">
    <property type="protein sequence ID" value="CEG45816.1"/>
    <property type="molecule type" value="Genomic_DNA"/>
</dbReference>
<dbReference type="GO" id="GO:0003743">
    <property type="term" value="F:translation initiation factor activity"/>
    <property type="evidence" value="ECO:0007669"/>
    <property type="project" value="UniProtKB-KW"/>
</dbReference>
<keyword evidence="5" id="KW-0808">Transferase</keyword>
<dbReference type="GO" id="GO:0005509">
    <property type="term" value="F:calcium ion binding"/>
    <property type="evidence" value="ECO:0007669"/>
    <property type="project" value="InterPro"/>
</dbReference>
<dbReference type="Proteomes" id="UP000054928">
    <property type="component" value="Unassembled WGS sequence"/>
</dbReference>
<dbReference type="PANTHER" id="PTHR19848:SF8">
    <property type="entry name" value="F-BOX AND WD REPEAT DOMAIN CONTAINING 7"/>
    <property type="match status" value="1"/>
</dbReference>
<accession>A0A0P1AYC2</accession>
<evidence type="ECO:0000256" key="1">
    <source>
        <dbReference type="ARBA" id="ARBA00022574"/>
    </source>
</evidence>
<dbReference type="InterPro" id="IPR015943">
    <property type="entry name" value="WD40/YVTN_repeat-like_dom_sf"/>
</dbReference>
<dbReference type="Gene3D" id="2.130.10.10">
    <property type="entry name" value="YVTN repeat-like/Quinoprotein amine dehydrogenase"/>
    <property type="match status" value="3"/>
</dbReference>
<dbReference type="STRING" id="4781.A0A0P1AYC2"/>
<dbReference type="GO" id="GO:0016740">
    <property type="term" value="F:transferase activity"/>
    <property type="evidence" value="ECO:0007669"/>
    <property type="project" value="UniProtKB-KW"/>
</dbReference>
<keyword evidence="5" id="KW-0648">Protein biosynthesis</keyword>
<keyword evidence="1 3" id="KW-0853">WD repeat</keyword>
<reference evidence="6" key="1">
    <citation type="submission" date="2014-09" db="EMBL/GenBank/DDBJ databases">
        <authorList>
            <person name="Sharma Rahul"/>
            <person name="Thines Marco"/>
        </authorList>
    </citation>
    <scope>NUCLEOTIDE SEQUENCE [LARGE SCALE GENOMIC DNA]</scope>
</reference>
<dbReference type="GeneID" id="36397143"/>